<keyword evidence="4" id="KW-0812">Transmembrane</keyword>
<dbReference type="PANTHER" id="PTHR37042:SF4">
    <property type="entry name" value="OUTER MEMBRANE PROTEIN RV1973"/>
    <property type="match status" value="1"/>
</dbReference>
<evidence type="ECO:0000256" key="3">
    <source>
        <dbReference type="SAM" id="MobiDB-lite"/>
    </source>
</evidence>
<dbReference type="EMBL" id="JAAXLA010000020">
    <property type="protein sequence ID" value="NMH98270.1"/>
    <property type="molecule type" value="Genomic_DNA"/>
</dbReference>
<accession>A0ABX1S9M4</accession>
<evidence type="ECO:0000256" key="1">
    <source>
        <dbReference type="ARBA" id="ARBA00004370"/>
    </source>
</evidence>
<dbReference type="RefSeq" id="WP_169381708.1">
    <property type="nucleotide sequence ID" value="NZ_JAAXLA010000020.1"/>
</dbReference>
<evidence type="ECO:0000313" key="6">
    <source>
        <dbReference type="Proteomes" id="UP000820669"/>
    </source>
</evidence>
<keyword evidence="2 4" id="KW-0472">Membrane</keyword>
<sequence length="210" mass="22111">MTAPHDDVPTEIAPTVDAPSDGHPTEVLPVADGEGTVAKEVSADESTPGRLRWVLPTGIALSVALVALLTFGTIFGAQTVRGWRLESTRSDVVAAAKQVAVNLTTFDADTAEADVKRLQDSTTPDFENGFAQDADAFVKVIKDGKVKMTGQGAEAGLLTLDGDKATAIVAVKAQVSTAQNPQPDPRDYRMSISLVHQDGRWLANGAEFIA</sequence>
<dbReference type="PANTHER" id="PTHR37042">
    <property type="entry name" value="OUTER MEMBRANE PROTEIN RV1973"/>
    <property type="match status" value="1"/>
</dbReference>
<gene>
    <name evidence="5" type="ORF">HF526_13250</name>
</gene>
<reference evidence="5 6" key="1">
    <citation type="submission" date="2020-04" db="EMBL/GenBank/DDBJ databases">
        <authorList>
            <person name="Klaysubun C."/>
            <person name="Duangmal K."/>
            <person name="Lipun K."/>
        </authorList>
    </citation>
    <scope>NUCLEOTIDE SEQUENCE [LARGE SCALE GENOMIC DNA]</scope>
    <source>
        <strain evidence="5 6">K10HN5</strain>
    </source>
</reference>
<protein>
    <submittedName>
        <fullName evidence="5">Nuclear transport factor 2 family protein</fullName>
    </submittedName>
</protein>
<organism evidence="5 6">
    <name type="scientific">Pseudonocardia acidicola</name>
    <dbReference type="NCBI Taxonomy" id="2724939"/>
    <lineage>
        <taxon>Bacteria</taxon>
        <taxon>Bacillati</taxon>
        <taxon>Actinomycetota</taxon>
        <taxon>Actinomycetes</taxon>
        <taxon>Pseudonocardiales</taxon>
        <taxon>Pseudonocardiaceae</taxon>
        <taxon>Pseudonocardia</taxon>
    </lineage>
</organism>
<name>A0ABX1S9M4_9PSEU</name>
<evidence type="ECO:0000313" key="5">
    <source>
        <dbReference type="EMBL" id="NMH98270.1"/>
    </source>
</evidence>
<keyword evidence="6" id="KW-1185">Reference proteome</keyword>
<proteinExistence type="predicted"/>
<feature type="transmembrane region" description="Helical" evidence="4">
    <location>
        <begin position="53"/>
        <end position="77"/>
    </location>
</feature>
<dbReference type="Proteomes" id="UP000820669">
    <property type="component" value="Unassembled WGS sequence"/>
</dbReference>
<comment type="caution">
    <text evidence="5">The sequence shown here is derived from an EMBL/GenBank/DDBJ whole genome shotgun (WGS) entry which is preliminary data.</text>
</comment>
<evidence type="ECO:0000256" key="2">
    <source>
        <dbReference type="ARBA" id="ARBA00023136"/>
    </source>
</evidence>
<keyword evidence="4" id="KW-1133">Transmembrane helix</keyword>
<feature type="region of interest" description="Disordered" evidence="3">
    <location>
        <begin position="1"/>
        <end position="25"/>
    </location>
</feature>
<evidence type="ECO:0000256" key="4">
    <source>
        <dbReference type="SAM" id="Phobius"/>
    </source>
</evidence>
<comment type="subcellular location">
    <subcellularLocation>
        <location evidence="1">Membrane</location>
    </subcellularLocation>
</comment>